<dbReference type="Proteomes" id="UP000051952">
    <property type="component" value="Unassembled WGS sequence"/>
</dbReference>
<organism evidence="3 4">
    <name type="scientific">Bodo saltans</name>
    <name type="common">Flagellated protozoan</name>
    <dbReference type="NCBI Taxonomy" id="75058"/>
    <lineage>
        <taxon>Eukaryota</taxon>
        <taxon>Discoba</taxon>
        <taxon>Euglenozoa</taxon>
        <taxon>Kinetoplastea</taxon>
        <taxon>Metakinetoplastina</taxon>
        <taxon>Eubodonida</taxon>
        <taxon>Bodonidae</taxon>
        <taxon>Bodo</taxon>
    </lineage>
</organism>
<feature type="compositionally biased region" description="Polar residues" evidence="1">
    <location>
        <begin position="1"/>
        <end position="10"/>
    </location>
</feature>
<sequence length="708" mass="79618">MMVFLNSDNDASSRKHSSIDIPLHPSSSSSVRAPSSLSSTSSRQKGCLSPRNFIMSFLLLIVCIAVAFVWLIPHRGAVIIGDNDEQASIVAATPQLKRNAIKPAKGIHGKQGTSKKNSVLTKQEDIAAVKEKMLSQNKELAEEGIVGSERQRQPRRQQLLSIPSATLSPVPNKTLLEGHKTHDSAIAHKGKASPPRRQHDVDAAKAKKASLKLTTAAPATLPPPSLISDGGYAMRTYDDIIRRDIDQKFYVYNSSVVESTDKQTTSSTSPFSPLAVCDDVHVPFAPSHDDRCAQFLAAVSQTASLSSELPVVVEVSVPSWNAPHKYLHHFSVNVSFEPVAQKFEQRTIKFRFVMNILSEWLVEIHPKSSSLGGRGRSIDVSVESRREHEPGAYMVRCMLKVPQVLFPLEPFAEVAAYEIDRKLRIHRVPPTTLVAISIDWIKQQSVKRAEQEMKMVPEFLEASRVANYDEWIEFLKQSKQALHKVSTKFDKDDEAQQHSRFTFNKTHVWCSLQLFLREVQPLLYTPLRVPYSKQHPGWHRWFDVEFNEYPVSEGPLLALSQMAIFDCILMNNDRSPNKNNFAVGGCRKCPPHERRTSGLPPTVVHLDHGMSFYGKDALIPHNPIAKTPKKVRFCIFYAPLMRVLLRLDAQFEGKEAQWRAFMLNGINPFAANVIGHDKVRDTGSMVVKVLNRMRFCIKEYNETAVLRP</sequence>
<feature type="compositionally biased region" description="Low complexity" evidence="1">
    <location>
        <begin position="19"/>
        <end position="42"/>
    </location>
</feature>
<dbReference type="EMBL" id="CYKH01002080">
    <property type="protein sequence ID" value="CUG92720.1"/>
    <property type="molecule type" value="Genomic_DNA"/>
</dbReference>
<feature type="region of interest" description="Disordered" evidence="1">
    <location>
        <begin position="142"/>
        <end position="172"/>
    </location>
</feature>
<feature type="transmembrane region" description="Helical" evidence="2">
    <location>
        <begin position="53"/>
        <end position="72"/>
    </location>
</feature>
<evidence type="ECO:0000313" key="3">
    <source>
        <dbReference type="EMBL" id="CUG92720.1"/>
    </source>
</evidence>
<reference evidence="4" key="1">
    <citation type="submission" date="2015-09" db="EMBL/GenBank/DDBJ databases">
        <authorList>
            <consortium name="Pathogen Informatics"/>
        </authorList>
    </citation>
    <scope>NUCLEOTIDE SEQUENCE [LARGE SCALE GENOMIC DNA]</scope>
    <source>
        <strain evidence="4">Lake Konstanz</strain>
    </source>
</reference>
<keyword evidence="2" id="KW-0812">Transmembrane</keyword>
<keyword evidence="3" id="KW-0418">Kinase</keyword>
<keyword evidence="2" id="KW-0472">Membrane</keyword>
<keyword evidence="2" id="KW-1133">Transmembrane helix</keyword>
<keyword evidence="3" id="KW-0808">Transferase</keyword>
<feature type="region of interest" description="Disordered" evidence="1">
    <location>
        <begin position="1"/>
        <end position="45"/>
    </location>
</feature>
<dbReference type="OrthoDB" id="242821at2759"/>
<dbReference type="GO" id="GO:0016301">
    <property type="term" value="F:kinase activity"/>
    <property type="evidence" value="ECO:0007669"/>
    <property type="project" value="UniProtKB-KW"/>
</dbReference>
<gene>
    <name evidence="3" type="ORF">BSAL_39030</name>
</gene>
<feature type="compositionally biased region" description="Polar residues" evidence="1">
    <location>
        <begin position="159"/>
        <end position="171"/>
    </location>
</feature>
<proteinExistence type="predicted"/>
<evidence type="ECO:0000256" key="1">
    <source>
        <dbReference type="SAM" id="MobiDB-lite"/>
    </source>
</evidence>
<keyword evidence="4" id="KW-1185">Reference proteome</keyword>
<dbReference type="AlphaFoldDB" id="A0A0S4JUE6"/>
<protein>
    <submittedName>
        <fullName evidence="3">Protein kinase, putative</fullName>
    </submittedName>
</protein>
<name>A0A0S4JUE6_BODSA</name>
<evidence type="ECO:0000256" key="2">
    <source>
        <dbReference type="SAM" id="Phobius"/>
    </source>
</evidence>
<dbReference type="VEuPathDB" id="TriTrypDB:BSAL_39030"/>
<evidence type="ECO:0000313" key="4">
    <source>
        <dbReference type="Proteomes" id="UP000051952"/>
    </source>
</evidence>
<accession>A0A0S4JUE6</accession>